<dbReference type="PANTHER" id="PTHR32196">
    <property type="entry name" value="ABC TRANSPORTER PERMEASE PROTEIN YPHD-RELATED-RELATED"/>
    <property type="match status" value="1"/>
</dbReference>
<keyword evidence="5 6" id="KW-0472">Membrane</keyword>
<evidence type="ECO:0000256" key="1">
    <source>
        <dbReference type="ARBA" id="ARBA00004651"/>
    </source>
</evidence>
<proteinExistence type="predicted"/>
<feature type="transmembrane region" description="Helical" evidence="6">
    <location>
        <begin position="181"/>
        <end position="202"/>
    </location>
</feature>
<organism evidence="7 8">
    <name type="scientific">Leucobacter allii</name>
    <dbReference type="NCBI Taxonomy" id="2932247"/>
    <lineage>
        <taxon>Bacteria</taxon>
        <taxon>Bacillati</taxon>
        <taxon>Actinomycetota</taxon>
        <taxon>Actinomycetes</taxon>
        <taxon>Micrococcales</taxon>
        <taxon>Microbacteriaceae</taxon>
        <taxon>Leucobacter</taxon>
    </lineage>
</organism>
<feature type="transmembrane region" description="Helical" evidence="6">
    <location>
        <begin position="260"/>
        <end position="283"/>
    </location>
</feature>
<evidence type="ECO:0000256" key="6">
    <source>
        <dbReference type="SAM" id="Phobius"/>
    </source>
</evidence>
<dbReference type="Proteomes" id="UP000831786">
    <property type="component" value="Chromosome"/>
</dbReference>
<keyword evidence="4 6" id="KW-1133">Transmembrane helix</keyword>
<feature type="transmembrane region" description="Helical" evidence="6">
    <location>
        <begin position="315"/>
        <end position="332"/>
    </location>
</feature>
<feature type="transmembrane region" description="Helical" evidence="6">
    <location>
        <begin position="65"/>
        <end position="84"/>
    </location>
</feature>
<keyword evidence="3 6" id="KW-0812">Transmembrane</keyword>
<feature type="transmembrane region" description="Helical" evidence="6">
    <location>
        <begin position="290"/>
        <end position="309"/>
    </location>
</feature>
<name>A0ABY4FJM1_9MICO</name>
<evidence type="ECO:0000313" key="8">
    <source>
        <dbReference type="Proteomes" id="UP000831786"/>
    </source>
</evidence>
<feature type="transmembrane region" description="Helical" evidence="6">
    <location>
        <begin position="32"/>
        <end position="53"/>
    </location>
</feature>
<evidence type="ECO:0000313" key="7">
    <source>
        <dbReference type="EMBL" id="UOQ56805.1"/>
    </source>
</evidence>
<dbReference type="RefSeq" id="WP_244691757.1">
    <property type="nucleotide sequence ID" value="NZ_CP095044.1"/>
</dbReference>
<gene>
    <name evidence="7" type="ORF">MUN78_14200</name>
</gene>
<evidence type="ECO:0000256" key="2">
    <source>
        <dbReference type="ARBA" id="ARBA00022475"/>
    </source>
</evidence>
<accession>A0ABY4FJM1</accession>
<reference evidence="7 8" key="1">
    <citation type="submission" date="2022-04" db="EMBL/GenBank/DDBJ databases">
        <title>Leucobacter sp. isolated from rhizosphere of garlic.</title>
        <authorList>
            <person name="Won M."/>
            <person name="Lee C.-M."/>
            <person name="Woen H.-Y."/>
            <person name="Kwon S.-W."/>
        </authorList>
    </citation>
    <scope>NUCLEOTIDE SEQUENCE [LARGE SCALE GENOMIC DNA]</scope>
    <source>
        <strain evidence="7 8">H21R-40</strain>
    </source>
</reference>
<comment type="subcellular location">
    <subcellularLocation>
        <location evidence="1">Cell membrane</location>
        <topology evidence="1">Multi-pass membrane protein</topology>
    </subcellularLocation>
</comment>
<dbReference type="PANTHER" id="PTHR32196:SF72">
    <property type="entry name" value="RIBOSE IMPORT PERMEASE PROTEIN RBSC"/>
    <property type="match status" value="1"/>
</dbReference>
<sequence length="339" mass="34127">MSDAKLDTRLDTTATGVPGTSRVTRAKLGARLGPLIGMPVGIVLLLVIGALLSDRFLSIGNLVNVLINISILGVIVVGMTFVFITRGLADLSVPATVAVGAILTLGLQPAIGTFPAALVGILAACAAGAVNGLLIGYARINPVITTLGVSTIVLGIAQWSVGGVIVYGSDPAAQAFINGRVLGIPVIVIIFLVVALLGHLVLSRTVLGRWVYAAGSNPDATRASAVPLARTRATAFVMTGALSGLAGALLGITLQTARPAIGVGYEFDAITAVVVGGISLLGGSGSIPRALGGLLFVALLNNILVLQGVPTAVQGIAKGLLIVGAVSLDIYLRRKGGRS</sequence>
<protein>
    <submittedName>
        <fullName evidence="7">ABC transporter permease</fullName>
    </submittedName>
</protein>
<evidence type="ECO:0000256" key="5">
    <source>
        <dbReference type="ARBA" id="ARBA00023136"/>
    </source>
</evidence>
<keyword evidence="8" id="KW-1185">Reference proteome</keyword>
<keyword evidence="2" id="KW-1003">Cell membrane</keyword>
<evidence type="ECO:0000256" key="3">
    <source>
        <dbReference type="ARBA" id="ARBA00022692"/>
    </source>
</evidence>
<feature type="transmembrane region" description="Helical" evidence="6">
    <location>
        <begin position="144"/>
        <end position="169"/>
    </location>
</feature>
<dbReference type="CDD" id="cd06579">
    <property type="entry name" value="TM_PBP1_transp_AraH_like"/>
    <property type="match status" value="1"/>
</dbReference>
<dbReference type="InterPro" id="IPR001851">
    <property type="entry name" value="ABC_transp_permease"/>
</dbReference>
<feature type="transmembrane region" description="Helical" evidence="6">
    <location>
        <begin position="233"/>
        <end position="254"/>
    </location>
</feature>
<dbReference type="Pfam" id="PF02653">
    <property type="entry name" value="BPD_transp_2"/>
    <property type="match status" value="1"/>
</dbReference>
<dbReference type="EMBL" id="CP095045">
    <property type="protein sequence ID" value="UOQ56805.1"/>
    <property type="molecule type" value="Genomic_DNA"/>
</dbReference>
<feature type="transmembrane region" description="Helical" evidence="6">
    <location>
        <begin position="91"/>
        <end position="111"/>
    </location>
</feature>
<evidence type="ECO:0000256" key="4">
    <source>
        <dbReference type="ARBA" id="ARBA00022989"/>
    </source>
</evidence>
<feature type="transmembrane region" description="Helical" evidence="6">
    <location>
        <begin position="117"/>
        <end position="137"/>
    </location>
</feature>